<keyword evidence="1" id="KW-0472">Membrane</keyword>
<keyword evidence="3" id="KW-1185">Reference proteome</keyword>
<evidence type="ECO:0000256" key="1">
    <source>
        <dbReference type="SAM" id="Phobius"/>
    </source>
</evidence>
<evidence type="ECO:0000313" key="3">
    <source>
        <dbReference type="Proteomes" id="UP000314294"/>
    </source>
</evidence>
<feature type="transmembrane region" description="Helical" evidence="1">
    <location>
        <begin position="14"/>
        <end position="34"/>
    </location>
</feature>
<proteinExistence type="predicted"/>
<reference evidence="2 3" key="1">
    <citation type="submission" date="2019-03" db="EMBL/GenBank/DDBJ databases">
        <title>First draft genome of Liparis tanakae, snailfish: a comprehensive survey of snailfish specific genes.</title>
        <authorList>
            <person name="Kim W."/>
            <person name="Song I."/>
            <person name="Jeong J.-H."/>
            <person name="Kim D."/>
            <person name="Kim S."/>
            <person name="Ryu S."/>
            <person name="Song J.Y."/>
            <person name="Lee S.K."/>
        </authorList>
    </citation>
    <scope>NUCLEOTIDE SEQUENCE [LARGE SCALE GENOMIC DNA]</scope>
    <source>
        <tissue evidence="2">Muscle</tissue>
    </source>
</reference>
<keyword evidence="1" id="KW-0812">Transmembrane</keyword>
<protein>
    <submittedName>
        <fullName evidence="2">Uncharacterized protein</fullName>
    </submittedName>
</protein>
<dbReference type="EMBL" id="SRLO01000023">
    <property type="protein sequence ID" value="TNN85058.1"/>
    <property type="molecule type" value="Genomic_DNA"/>
</dbReference>
<accession>A0A4Z2J5X0</accession>
<keyword evidence="1" id="KW-1133">Transmembrane helix</keyword>
<feature type="transmembrane region" description="Helical" evidence="1">
    <location>
        <begin position="46"/>
        <end position="72"/>
    </location>
</feature>
<comment type="caution">
    <text evidence="2">The sequence shown here is derived from an EMBL/GenBank/DDBJ whole genome shotgun (WGS) entry which is preliminary data.</text>
</comment>
<sequence length="75" mass="8170">MPSCGGDIKATQNIISSSLSVMFLMSLMSLPVILHLSNRSPQCGLLYCPSSLICLCFLSCSLSPSSVMQLLWEER</sequence>
<dbReference type="Proteomes" id="UP000314294">
    <property type="component" value="Unassembled WGS sequence"/>
</dbReference>
<organism evidence="2 3">
    <name type="scientific">Liparis tanakae</name>
    <name type="common">Tanaka's snailfish</name>
    <dbReference type="NCBI Taxonomy" id="230148"/>
    <lineage>
        <taxon>Eukaryota</taxon>
        <taxon>Metazoa</taxon>
        <taxon>Chordata</taxon>
        <taxon>Craniata</taxon>
        <taxon>Vertebrata</taxon>
        <taxon>Euteleostomi</taxon>
        <taxon>Actinopterygii</taxon>
        <taxon>Neopterygii</taxon>
        <taxon>Teleostei</taxon>
        <taxon>Neoteleostei</taxon>
        <taxon>Acanthomorphata</taxon>
        <taxon>Eupercaria</taxon>
        <taxon>Perciformes</taxon>
        <taxon>Cottioidei</taxon>
        <taxon>Cottales</taxon>
        <taxon>Liparidae</taxon>
        <taxon>Liparis</taxon>
    </lineage>
</organism>
<evidence type="ECO:0000313" key="2">
    <source>
        <dbReference type="EMBL" id="TNN85058.1"/>
    </source>
</evidence>
<name>A0A4Z2J5X0_9TELE</name>
<dbReference type="AlphaFoldDB" id="A0A4Z2J5X0"/>
<gene>
    <name evidence="2" type="ORF">EYF80_004712</name>
</gene>